<name>A0A0D0ANB8_9AGAM</name>
<dbReference type="EMBL" id="KN835590">
    <property type="protein sequence ID" value="KIK35772.1"/>
    <property type="molecule type" value="Genomic_DNA"/>
</dbReference>
<evidence type="ECO:0008006" key="3">
    <source>
        <dbReference type="Google" id="ProtNLM"/>
    </source>
</evidence>
<dbReference type="OrthoDB" id="2505969at2759"/>
<keyword evidence="2" id="KW-1185">Reference proteome</keyword>
<evidence type="ECO:0000313" key="2">
    <source>
        <dbReference type="Proteomes" id="UP000054485"/>
    </source>
</evidence>
<dbReference type="HOGENOM" id="CLU_013084_3_3_1"/>
<sequence length="273" mass="31708">MLDQDLSGVDTSFSINDIELIDIFTRTHTHLQPLPSHQYPNETLIHYGYIGCAPMYPSVAISLRTLAAYRQLHRMCPRFSIQSQCKALCYLHDVPYRPYLKKQFSSAYDASLKIIHRVNQRLCRALKWDTLNWRLLNSCPTCFYKLDDEPTLEFEWLVSIDGNNSLKRWDSTIYGTTARSDSRTARSDYWIHASDVDKFQDEVNSRRSDDDWHDEPTDTNLPGAFSCVNRWRNAGPETRKKMFAVFEESGIFIASCRHRFGLLACDMIRSGEL</sequence>
<dbReference type="Proteomes" id="UP000054485">
    <property type="component" value="Unassembled WGS sequence"/>
</dbReference>
<proteinExistence type="predicted"/>
<reference evidence="1 2" key="1">
    <citation type="submission" date="2014-04" db="EMBL/GenBank/DDBJ databases">
        <authorList>
            <consortium name="DOE Joint Genome Institute"/>
            <person name="Kuo A."/>
            <person name="Ruytinx J."/>
            <person name="Rineau F."/>
            <person name="Colpaert J."/>
            <person name="Kohler A."/>
            <person name="Nagy L.G."/>
            <person name="Floudas D."/>
            <person name="Copeland A."/>
            <person name="Barry K.W."/>
            <person name="Cichocki N."/>
            <person name="Veneault-Fourrey C."/>
            <person name="LaButti K."/>
            <person name="Lindquist E.A."/>
            <person name="Lipzen A."/>
            <person name="Lundell T."/>
            <person name="Morin E."/>
            <person name="Murat C."/>
            <person name="Sun H."/>
            <person name="Tunlid A."/>
            <person name="Henrissat B."/>
            <person name="Grigoriev I.V."/>
            <person name="Hibbett D.S."/>
            <person name="Martin F."/>
            <person name="Nordberg H.P."/>
            <person name="Cantor M.N."/>
            <person name="Hua S.X."/>
        </authorList>
    </citation>
    <scope>NUCLEOTIDE SEQUENCE [LARGE SCALE GENOMIC DNA]</scope>
    <source>
        <strain evidence="1 2">UH-Slu-Lm8-n1</strain>
    </source>
</reference>
<protein>
    <recommendedName>
        <fullName evidence="3">CxC1-like cysteine cluster associated with KDZ transposases domain-containing protein</fullName>
    </recommendedName>
</protein>
<dbReference type="InterPro" id="IPR040521">
    <property type="entry name" value="KDZ"/>
</dbReference>
<gene>
    <name evidence="1" type="ORF">CY34DRAFT_95505</name>
</gene>
<dbReference type="AlphaFoldDB" id="A0A0D0ANB8"/>
<dbReference type="STRING" id="930992.A0A0D0ANB8"/>
<reference evidence="2" key="2">
    <citation type="submission" date="2015-01" db="EMBL/GenBank/DDBJ databases">
        <title>Evolutionary Origins and Diversification of the Mycorrhizal Mutualists.</title>
        <authorList>
            <consortium name="DOE Joint Genome Institute"/>
            <consortium name="Mycorrhizal Genomics Consortium"/>
            <person name="Kohler A."/>
            <person name="Kuo A."/>
            <person name="Nagy L.G."/>
            <person name="Floudas D."/>
            <person name="Copeland A."/>
            <person name="Barry K.W."/>
            <person name="Cichocki N."/>
            <person name="Veneault-Fourrey C."/>
            <person name="LaButti K."/>
            <person name="Lindquist E.A."/>
            <person name="Lipzen A."/>
            <person name="Lundell T."/>
            <person name="Morin E."/>
            <person name="Murat C."/>
            <person name="Riley R."/>
            <person name="Ohm R."/>
            <person name="Sun H."/>
            <person name="Tunlid A."/>
            <person name="Henrissat B."/>
            <person name="Grigoriev I.V."/>
            <person name="Hibbett D.S."/>
            <person name="Martin F."/>
        </authorList>
    </citation>
    <scope>NUCLEOTIDE SEQUENCE [LARGE SCALE GENOMIC DNA]</scope>
    <source>
        <strain evidence="2">UH-Slu-Lm8-n1</strain>
    </source>
</reference>
<dbReference type="InParanoid" id="A0A0D0ANB8"/>
<accession>A0A0D0ANB8</accession>
<dbReference type="PANTHER" id="PTHR33096:SF1">
    <property type="entry name" value="CXC1-LIKE CYSTEINE CLUSTER ASSOCIATED WITH KDZ TRANSPOSASES DOMAIN-CONTAINING PROTEIN"/>
    <property type="match status" value="1"/>
</dbReference>
<dbReference type="PANTHER" id="PTHR33096">
    <property type="entry name" value="CXC2 DOMAIN-CONTAINING PROTEIN"/>
    <property type="match status" value="1"/>
</dbReference>
<evidence type="ECO:0000313" key="1">
    <source>
        <dbReference type="EMBL" id="KIK35772.1"/>
    </source>
</evidence>
<dbReference type="Pfam" id="PF18758">
    <property type="entry name" value="KDZ"/>
    <property type="match status" value="1"/>
</dbReference>
<organism evidence="1 2">
    <name type="scientific">Suillus luteus UH-Slu-Lm8-n1</name>
    <dbReference type="NCBI Taxonomy" id="930992"/>
    <lineage>
        <taxon>Eukaryota</taxon>
        <taxon>Fungi</taxon>
        <taxon>Dikarya</taxon>
        <taxon>Basidiomycota</taxon>
        <taxon>Agaricomycotina</taxon>
        <taxon>Agaricomycetes</taxon>
        <taxon>Agaricomycetidae</taxon>
        <taxon>Boletales</taxon>
        <taxon>Suillineae</taxon>
        <taxon>Suillaceae</taxon>
        <taxon>Suillus</taxon>
    </lineage>
</organism>